<feature type="domain" description="Disease resistance N-terminal" evidence="5">
    <location>
        <begin position="5"/>
        <end position="95"/>
    </location>
</feature>
<evidence type="ECO:0000256" key="3">
    <source>
        <dbReference type="ARBA" id="ARBA00022821"/>
    </source>
</evidence>
<dbReference type="GO" id="GO:0043531">
    <property type="term" value="F:ADP binding"/>
    <property type="evidence" value="ECO:0007669"/>
    <property type="project" value="InterPro"/>
</dbReference>
<dbReference type="SUPFAM" id="SSF52540">
    <property type="entry name" value="P-loop containing nucleoside triphosphate hydrolases"/>
    <property type="match status" value="1"/>
</dbReference>
<evidence type="ECO:0000256" key="1">
    <source>
        <dbReference type="ARBA" id="ARBA00022737"/>
    </source>
</evidence>
<dbReference type="EMBL" id="JXTB01000231">
    <property type="protein sequence ID" value="PON51564.1"/>
    <property type="molecule type" value="Genomic_DNA"/>
</dbReference>
<dbReference type="PANTHER" id="PTHR23155">
    <property type="entry name" value="DISEASE RESISTANCE PROTEIN RP"/>
    <property type="match status" value="1"/>
</dbReference>
<dbReference type="InterPro" id="IPR038005">
    <property type="entry name" value="RX-like_CC"/>
</dbReference>
<dbReference type="Gene3D" id="1.20.5.4130">
    <property type="match status" value="1"/>
</dbReference>
<evidence type="ECO:0000259" key="4">
    <source>
        <dbReference type="Pfam" id="PF00931"/>
    </source>
</evidence>
<dbReference type="Pfam" id="PF00931">
    <property type="entry name" value="NB-ARC"/>
    <property type="match status" value="1"/>
</dbReference>
<dbReference type="FunFam" id="3.40.50.300:FF:001091">
    <property type="entry name" value="Probable disease resistance protein At1g61300"/>
    <property type="match status" value="1"/>
</dbReference>
<dbReference type="Gene3D" id="1.10.10.10">
    <property type="entry name" value="Winged helix-like DNA-binding domain superfamily/Winged helix DNA-binding domain"/>
    <property type="match status" value="1"/>
</dbReference>
<dbReference type="PANTHER" id="PTHR23155:SF1052">
    <property type="entry name" value="DISEASE RESISTANCE PROTEIN RPM1"/>
    <property type="match status" value="1"/>
</dbReference>
<proteinExistence type="predicted"/>
<evidence type="ECO:0000313" key="9">
    <source>
        <dbReference type="Proteomes" id="UP000237105"/>
    </source>
</evidence>
<feature type="domain" description="Disease resistance protein winged helix" evidence="6">
    <location>
        <begin position="442"/>
        <end position="510"/>
    </location>
</feature>
<dbReference type="Proteomes" id="UP000237105">
    <property type="component" value="Unassembled WGS sequence"/>
</dbReference>
<dbReference type="Pfam" id="PF18052">
    <property type="entry name" value="Rx_N"/>
    <property type="match status" value="1"/>
</dbReference>
<organism evidence="8 9">
    <name type="scientific">Parasponia andersonii</name>
    <name type="common">Sponia andersonii</name>
    <dbReference type="NCBI Taxonomy" id="3476"/>
    <lineage>
        <taxon>Eukaryota</taxon>
        <taxon>Viridiplantae</taxon>
        <taxon>Streptophyta</taxon>
        <taxon>Embryophyta</taxon>
        <taxon>Tracheophyta</taxon>
        <taxon>Spermatophyta</taxon>
        <taxon>Magnoliopsida</taxon>
        <taxon>eudicotyledons</taxon>
        <taxon>Gunneridae</taxon>
        <taxon>Pentapetalae</taxon>
        <taxon>rosids</taxon>
        <taxon>fabids</taxon>
        <taxon>Rosales</taxon>
        <taxon>Cannabaceae</taxon>
        <taxon>Parasponia</taxon>
    </lineage>
</organism>
<accession>A0A2P5BS48</accession>
<dbReference type="Gene3D" id="1.10.8.430">
    <property type="entry name" value="Helical domain of apoptotic protease-activating factors"/>
    <property type="match status" value="1"/>
</dbReference>
<keyword evidence="3" id="KW-0611">Plant defense</keyword>
<name>A0A2P5BS48_PARAD</name>
<dbReference type="CDD" id="cd14798">
    <property type="entry name" value="RX-CC_like"/>
    <property type="match status" value="1"/>
</dbReference>
<protein>
    <submittedName>
        <fullName evidence="8">NB-ARC domain, LRR domain containing protein</fullName>
    </submittedName>
</protein>
<dbReference type="Pfam" id="PF23598">
    <property type="entry name" value="LRR_14"/>
    <property type="match status" value="1"/>
</dbReference>
<evidence type="ECO:0000259" key="6">
    <source>
        <dbReference type="Pfam" id="PF23559"/>
    </source>
</evidence>
<dbReference type="FunFam" id="1.10.10.10:FF:000322">
    <property type="entry name" value="Probable disease resistance protein At1g63360"/>
    <property type="match status" value="1"/>
</dbReference>
<dbReference type="InterPro" id="IPR036388">
    <property type="entry name" value="WH-like_DNA-bd_sf"/>
</dbReference>
<keyword evidence="1" id="KW-0677">Repeat</keyword>
<dbReference type="InterPro" id="IPR041118">
    <property type="entry name" value="Rx_N"/>
</dbReference>
<evidence type="ECO:0000313" key="8">
    <source>
        <dbReference type="EMBL" id="PON51564.1"/>
    </source>
</evidence>
<comment type="caution">
    <text evidence="8">The sequence shown here is derived from an EMBL/GenBank/DDBJ whole genome shotgun (WGS) entry which is preliminary data.</text>
</comment>
<evidence type="ECO:0000256" key="2">
    <source>
        <dbReference type="ARBA" id="ARBA00022741"/>
    </source>
</evidence>
<feature type="domain" description="NB-ARC" evidence="4">
    <location>
        <begin position="180"/>
        <end position="351"/>
    </location>
</feature>
<dbReference type="PRINTS" id="PR00364">
    <property type="entry name" value="DISEASERSIST"/>
</dbReference>
<dbReference type="SUPFAM" id="SSF52058">
    <property type="entry name" value="L domain-like"/>
    <property type="match status" value="1"/>
</dbReference>
<dbReference type="Gene3D" id="3.80.10.10">
    <property type="entry name" value="Ribonuclease Inhibitor"/>
    <property type="match status" value="1"/>
</dbReference>
<dbReference type="InterPro" id="IPR042197">
    <property type="entry name" value="Apaf_helical"/>
</dbReference>
<dbReference type="AlphaFoldDB" id="A0A2P5BS48"/>
<dbReference type="GO" id="GO:0098542">
    <property type="term" value="P:defense response to other organism"/>
    <property type="evidence" value="ECO:0007669"/>
    <property type="project" value="TreeGrafter"/>
</dbReference>
<dbReference type="InterPro" id="IPR044974">
    <property type="entry name" value="Disease_R_plants"/>
</dbReference>
<dbReference type="InterPro" id="IPR055414">
    <property type="entry name" value="LRR_R13L4/SHOC2-like"/>
</dbReference>
<dbReference type="Gene3D" id="3.40.50.300">
    <property type="entry name" value="P-loop containing nucleotide triphosphate hydrolases"/>
    <property type="match status" value="1"/>
</dbReference>
<gene>
    <name evidence="8" type="ORF">PanWU01x14_215010</name>
</gene>
<dbReference type="InterPro" id="IPR027417">
    <property type="entry name" value="P-loop_NTPase"/>
</dbReference>
<keyword evidence="2" id="KW-0547">Nucleotide-binding</keyword>
<dbReference type="InterPro" id="IPR058922">
    <property type="entry name" value="WHD_DRP"/>
</dbReference>
<dbReference type="Pfam" id="PF23559">
    <property type="entry name" value="WHD_DRP"/>
    <property type="match status" value="1"/>
</dbReference>
<dbReference type="InterPro" id="IPR002182">
    <property type="entry name" value="NB-ARC"/>
</dbReference>
<dbReference type="OrthoDB" id="1178710at2759"/>
<evidence type="ECO:0000259" key="5">
    <source>
        <dbReference type="Pfam" id="PF18052"/>
    </source>
</evidence>
<evidence type="ECO:0000259" key="7">
    <source>
        <dbReference type="Pfam" id="PF23598"/>
    </source>
</evidence>
<reference evidence="9" key="1">
    <citation type="submission" date="2016-06" db="EMBL/GenBank/DDBJ databases">
        <title>Parallel loss of symbiosis genes in relatives of nitrogen-fixing non-legume Parasponia.</title>
        <authorList>
            <person name="Van Velzen R."/>
            <person name="Holmer R."/>
            <person name="Bu F."/>
            <person name="Rutten L."/>
            <person name="Van Zeijl A."/>
            <person name="Liu W."/>
            <person name="Santuari L."/>
            <person name="Cao Q."/>
            <person name="Sharma T."/>
            <person name="Shen D."/>
            <person name="Roswanjaya Y."/>
            <person name="Wardhani T."/>
            <person name="Kalhor M.S."/>
            <person name="Jansen J."/>
            <person name="Van den Hoogen J."/>
            <person name="Gungor B."/>
            <person name="Hartog M."/>
            <person name="Hontelez J."/>
            <person name="Verver J."/>
            <person name="Yang W.-C."/>
            <person name="Schijlen E."/>
            <person name="Repin R."/>
            <person name="Schilthuizen M."/>
            <person name="Schranz E."/>
            <person name="Heidstra R."/>
            <person name="Miyata K."/>
            <person name="Fedorova E."/>
            <person name="Kohlen W."/>
            <person name="Bisseling T."/>
            <person name="Smit S."/>
            <person name="Geurts R."/>
        </authorList>
    </citation>
    <scope>NUCLEOTIDE SEQUENCE [LARGE SCALE GENOMIC DNA]</scope>
    <source>
        <strain evidence="9">cv. WU1-14</strain>
    </source>
</reference>
<sequence>MEQTFLGPVIQKLAELLAEEANLLKGVHKEAGSLKDDLEIIQPFLKDAEAKLEKGELGDASKVWIKQLREKADHIEDVVDEYIHHLRTKICRPEHGFVHFVRKTCHFAKSIKPRHDIASEIQDIKGSLREIKERGQSFGLRPFEQGSSGKKTTNVDASTGLRLGSLYIKEDDLVGIDSKSKELISSLVEGPSTRVVTSLVGEGGIGKTTLAKKVYDDDEIKRHFDCRAWVTVSQSYNVEKILKIMKSQICHGIEKTLRDNGSTIEELIDLLRDCLETKRYVVVFDDVWERDFWEVIKHAFPTKNKADRIIITTRNASISNSIKETPFDIVHELKPLSSELVWELFCKKAFPFEPETQCPKELDHLSHEIIQKCNGLPLVIVAIAGLLSTKEKIEFEWRQVLDNLNYEFENNPQLTSVSTIIFFSYHDLPYHLKSCFLYFGMLPEDYSIFDQRLYRLWIAEGFIESRRGKTLEKVAQEYLNELINRNLVSCHTRFGFQRRCQVHDLMRDFILARVDELCFSQILDKGKARFKGKSRRLSVYNTTKDALEILRGSEIRSIIFNNVDELTESFAISLFKNFKLLKLLDFQGAPMHNIPKEVGNLFHLKYLSLHGTKVKFLPKSIGNLYNLQTLNLCNTLVEEIPKEINKLRNLQRLLAQRYSHEIECSLNSYGSVRIHEGIRCLEDLLTLTFVEANDDGVDFVKELGKLTKLETFGIGKVTAAMGKELGTSIGNMNHLEELFINSIREEETLDFNCILSPPCSLRFLSLRCRLEVFPNWISMLQNLTGLSLRFTRLIDEPLKHLKDLPNLAFIRLYQAYDGEELHFEEGGFRKLKEVLLGKLEGLKVVKIDRGTLPVLENFQVEACLLMQEIPSNIKHLQNLKSLIIKDMPREFVAGLQPNGGPHYSKIKHVPSVSIQYKYGEWTKFQSYKLGEPDLLQRLQ</sequence>
<keyword evidence="9" id="KW-1185">Reference proteome</keyword>
<dbReference type="InterPro" id="IPR032675">
    <property type="entry name" value="LRR_dom_sf"/>
</dbReference>
<feature type="domain" description="Disease resistance R13L4/SHOC-2-like LRR" evidence="7">
    <location>
        <begin position="573"/>
        <end position="882"/>
    </location>
</feature>